<dbReference type="SUPFAM" id="SSF53901">
    <property type="entry name" value="Thiolase-like"/>
    <property type="match status" value="2"/>
</dbReference>
<evidence type="ECO:0000259" key="6">
    <source>
        <dbReference type="Pfam" id="PF02803"/>
    </source>
</evidence>
<dbReference type="CDD" id="cd00751">
    <property type="entry name" value="thiolase"/>
    <property type="match status" value="1"/>
</dbReference>
<evidence type="ECO:0000256" key="4">
    <source>
        <dbReference type="RuleBase" id="RU003557"/>
    </source>
</evidence>
<protein>
    <submittedName>
        <fullName evidence="7">3-ketoacyl-CoA thiolase</fullName>
    </submittedName>
</protein>
<dbReference type="EMBL" id="GDHC01019778">
    <property type="protein sequence ID" value="JAP98850.1"/>
    <property type="molecule type" value="Transcribed_RNA"/>
</dbReference>
<dbReference type="InterPro" id="IPR020613">
    <property type="entry name" value="Thiolase_CS"/>
</dbReference>
<evidence type="ECO:0000256" key="1">
    <source>
        <dbReference type="ARBA" id="ARBA00010982"/>
    </source>
</evidence>
<dbReference type="InterPro" id="IPR002155">
    <property type="entry name" value="Thiolase"/>
</dbReference>
<reference evidence="7" key="1">
    <citation type="journal article" date="2016" name="Gigascience">
        <title>De novo construction of an expanded transcriptome assembly for the western tarnished plant bug, Lygus hesperus.</title>
        <authorList>
            <person name="Tassone E.E."/>
            <person name="Geib S.M."/>
            <person name="Hall B."/>
            <person name="Fabrick J.A."/>
            <person name="Brent C.S."/>
            <person name="Hull J.J."/>
        </authorList>
    </citation>
    <scope>NUCLEOTIDE SEQUENCE</scope>
</reference>
<dbReference type="PROSITE" id="PS00737">
    <property type="entry name" value="THIOLASE_2"/>
    <property type="match status" value="1"/>
</dbReference>
<dbReference type="PANTHER" id="PTHR43365">
    <property type="entry name" value="BLR7806 PROTEIN"/>
    <property type="match status" value="1"/>
</dbReference>
<keyword evidence="3 4" id="KW-0012">Acyltransferase</keyword>
<keyword evidence="2 4" id="KW-0808">Transferase</keyword>
<evidence type="ECO:0000313" key="7">
    <source>
        <dbReference type="EMBL" id="JAP98850.1"/>
    </source>
</evidence>
<dbReference type="PIRSF" id="PIRSF000429">
    <property type="entry name" value="Ac-CoA_Ac_transf"/>
    <property type="match status" value="1"/>
</dbReference>
<comment type="similarity">
    <text evidence="1 4">Belongs to the thiolase-like superfamily. Thiolase family.</text>
</comment>
<dbReference type="InterPro" id="IPR020616">
    <property type="entry name" value="Thiolase_N"/>
</dbReference>
<dbReference type="InterPro" id="IPR016039">
    <property type="entry name" value="Thiolase-like"/>
</dbReference>
<dbReference type="PANTHER" id="PTHR43365:SF1">
    <property type="entry name" value="ACETYL-COA C-ACYLTRANSFERASE"/>
    <property type="match status" value="1"/>
</dbReference>
<evidence type="ECO:0000256" key="3">
    <source>
        <dbReference type="ARBA" id="ARBA00023315"/>
    </source>
</evidence>
<sequence length="381" mass="40877">KVKKLRPPPAEMVHNAYIVDCVRSPGGKRKGSLSHIHPCDLAAQVIDAMLDRNPFDYSLVDDVIMGCVSQVGAQSNNVARNTVLSSSKLPTSVPGTTVDRQCGSSQQALQFAYQAVLSGTQDIVVCGGVEVMSLVPIGGNVIAGAQAEMGTPLGQAIRHKYTQLKDDVTFSQFLGAELVAKEFQCTRDELEQFAVLSHQKASQAVQQQRFQNEIIPIEYTDTETQKQYSCTVDEGVRSDTTVERLRKLKTVAPDAIHTAGTSSQITDGASAALIMNERGLQKTKLQPKARILASIVVGDDPYIMLRGPVVAVDKIAKVANVPIPSIDLFEINEAFASVPLAVIKKFSIPIDRVNVNGGAIALGHPLGATGTKLLATLIHEL</sequence>
<feature type="domain" description="Thiolase N-terminal" evidence="5">
    <location>
        <begin position="17"/>
        <end position="277"/>
    </location>
</feature>
<dbReference type="AlphaFoldDB" id="A0A146KQR4"/>
<evidence type="ECO:0000259" key="5">
    <source>
        <dbReference type="Pfam" id="PF00108"/>
    </source>
</evidence>
<name>A0A146KQR4_LYGHE</name>
<accession>A0A146KQR4</accession>
<gene>
    <name evidence="7" type="primary">fadA_0</name>
    <name evidence="7" type="ORF">g.26139</name>
</gene>
<dbReference type="InterPro" id="IPR020617">
    <property type="entry name" value="Thiolase_C"/>
</dbReference>
<dbReference type="GO" id="GO:0016747">
    <property type="term" value="F:acyltransferase activity, transferring groups other than amino-acyl groups"/>
    <property type="evidence" value="ECO:0007669"/>
    <property type="project" value="InterPro"/>
</dbReference>
<feature type="non-terminal residue" evidence="7">
    <location>
        <position position="1"/>
    </location>
</feature>
<dbReference type="Pfam" id="PF00108">
    <property type="entry name" value="Thiolase_N"/>
    <property type="match status" value="1"/>
</dbReference>
<dbReference type="NCBIfam" id="TIGR01930">
    <property type="entry name" value="AcCoA-C-Actrans"/>
    <property type="match status" value="1"/>
</dbReference>
<proteinExistence type="inferred from homology"/>
<dbReference type="Pfam" id="PF02803">
    <property type="entry name" value="Thiolase_C"/>
    <property type="match status" value="1"/>
</dbReference>
<evidence type="ECO:0000256" key="2">
    <source>
        <dbReference type="ARBA" id="ARBA00022679"/>
    </source>
</evidence>
<dbReference type="Gene3D" id="3.40.47.10">
    <property type="match status" value="2"/>
</dbReference>
<feature type="domain" description="Thiolase C-terminal" evidence="6">
    <location>
        <begin position="286"/>
        <end position="381"/>
    </location>
</feature>
<organism evidence="7">
    <name type="scientific">Lygus hesperus</name>
    <name type="common">Western plant bug</name>
    <dbReference type="NCBI Taxonomy" id="30085"/>
    <lineage>
        <taxon>Eukaryota</taxon>
        <taxon>Metazoa</taxon>
        <taxon>Ecdysozoa</taxon>
        <taxon>Arthropoda</taxon>
        <taxon>Hexapoda</taxon>
        <taxon>Insecta</taxon>
        <taxon>Pterygota</taxon>
        <taxon>Neoptera</taxon>
        <taxon>Paraneoptera</taxon>
        <taxon>Hemiptera</taxon>
        <taxon>Heteroptera</taxon>
        <taxon>Panheteroptera</taxon>
        <taxon>Cimicomorpha</taxon>
        <taxon>Miridae</taxon>
        <taxon>Mirini</taxon>
        <taxon>Lygus</taxon>
    </lineage>
</organism>